<protein>
    <submittedName>
        <fullName evidence="1">Uncharacterized protein</fullName>
    </submittedName>
</protein>
<proteinExistence type="predicted"/>
<dbReference type="AlphaFoldDB" id="A0A7H0LES3"/>
<name>A0A7H0LES3_9SPHN</name>
<gene>
    <name evidence="1" type="ORF">H3Z74_15560</name>
</gene>
<evidence type="ECO:0000313" key="2">
    <source>
        <dbReference type="Proteomes" id="UP000516148"/>
    </source>
</evidence>
<organism evidence="1 2">
    <name type="scientific">Sphingomonas alpina</name>
    <dbReference type="NCBI Taxonomy" id="653931"/>
    <lineage>
        <taxon>Bacteria</taxon>
        <taxon>Pseudomonadati</taxon>
        <taxon>Pseudomonadota</taxon>
        <taxon>Alphaproteobacteria</taxon>
        <taxon>Sphingomonadales</taxon>
        <taxon>Sphingomonadaceae</taxon>
        <taxon>Sphingomonas</taxon>
    </lineage>
</organism>
<dbReference type="KEGG" id="spap:H3Z74_15560"/>
<dbReference type="Proteomes" id="UP000516148">
    <property type="component" value="Chromosome"/>
</dbReference>
<evidence type="ECO:0000313" key="1">
    <source>
        <dbReference type="EMBL" id="QNQ08176.1"/>
    </source>
</evidence>
<reference evidence="1 2" key="1">
    <citation type="submission" date="2020-09" db="EMBL/GenBank/DDBJ databases">
        <title>Sphingomonas sp., a new species isolated from pork steak.</title>
        <authorList>
            <person name="Heidler von Heilborn D."/>
        </authorList>
    </citation>
    <scope>NUCLEOTIDE SEQUENCE [LARGE SCALE GENOMIC DNA]</scope>
    <source>
        <strain evidence="2">S8-3T</strain>
    </source>
</reference>
<keyword evidence="2" id="KW-1185">Reference proteome</keyword>
<accession>A0A7H0LES3</accession>
<dbReference type="EMBL" id="CP061038">
    <property type="protein sequence ID" value="QNQ08176.1"/>
    <property type="molecule type" value="Genomic_DNA"/>
</dbReference>
<dbReference type="RefSeq" id="WP_187760505.1">
    <property type="nucleotide sequence ID" value="NZ_CP061038.1"/>
</dbReference>
<sequence length="349" mass="39408">MSEVMVGTETTYMDRVRSRIASLPGYRLEDLLPGIERSKDVEQLDELFDPERRADFLASVASNATNVDPALLDRIPIWADRFIALHLEVDDPIPAYAMLEIADEYVRYIAFELGLTSGRALLTDCVIGSVTFKIDLGLDRINITNAVAASLIFWGVQSLIQGIVNNKEHPQLVEFHQCAAKNMEDYQIKEIVFYTNDGVMVSCKQKAVIENARKIPAPDYSAQDARREPIRDYTAKNESIIVEGSFDDEHPPKFRVTKPENAARQMGIIATSMSAELAQKAKPDTVYRVEGYWRELGKKRHVFTIRDLSDPLPDIISNEEETREKWLAAMREAIGKSVERDEDSTPLSP</sequence>